<name>A0A0F8YWG1_9ZZZZ</name>
<proteinExistence type="predicted"/>
<organism evidence="1">
    <name type="scientific">marine sediment metagenome</name>
    <dbReference type="NCBI Taxonomy" id="412755"/>
    <lineage>
        <taxon>unclassified sequences</taxon>
        <taxon>metagenomes</taxon>
        <taxon>ecological metagenomes</taxon>
    </lineage>
</organism>
<evidence type="ECO:0000313" key="1">
    <source>
        <dbReference type="EMBL" id="KKK85792.1"/>
    </source>
</evidence>
<sequence length="44" mass="4981">LKCLTADTLDLAEILNTAALQTETPTSKNKLNIAKRDFMIYIRK</sequence>
<gene>
    <name evidence="1" type="ORF">LCGC14_2769690</name>
</gene>
<feature type="non-terminal residue" evidence="1">
    <location>
        <position position="1"/>
    </location>
</feature>
<dbReference type="AlphaFoldDB" id="A0A0F8YWG1"/>
<comment type="caution">
    <text evidence="1">The sequence shown here is derived from an EMBL/GenBank/DDBJ whole genome shotgun (WGS) entry which is preliminary data.</text>
</comment>
<reference evidence="1" key="1">
    <citation type="journal article" date="2015" name="Nature">
        <title>Complex archaea that bridge the gap between prokaryotes and eukaryotes.</title>
        <authorList>
            <person name="Spang A."/>
            <person name="Saw J.H."/>
            <person name="Jorgensen S.L."/>
            <person name="Zaremba-Niedzwiedzka K."/>
            <person name="Martijn J."/>
            <person name="Lind A.E."/>
            <person name="van Eijk R."/>
            <person name="Schleper C."/>
            <person name="Guy L."/>
            <person name="Ettema T.J."/>
        </authorList>
    </citation>
    <scope>NUCLEOTIDE SEQUENCE</scope>
</reference>
<protein>
    <submittedName>
        <fullName evidence="1">Uncharacterized protein</fullName>
    </submittedName>
</protein>
<accession>A0A0F8YWG1</accession>
<dbReference type="EMBL" id="LAZR01051141">
    <property type="protein sequence ID" value="KKK85792.1"/>
    <property type="molecule type" value="Genomic_DNA"/>
</dbReference>